<evidence type="ECO:0000259" key="1">
    <source>
        <dbReference type="Pfam" id="PF01048"/>
    </source>
</evidence>
<dbReference type="InterPro" id="IPR035994">
    <property type="entry name" value="Nucleoside_phosphorylase_sf"/>
</dbReference>
<dbReference type="EMBL" id="JAKLTR010000009">
    <property type="protein sequence ID" value="MCG2615500.1"/>
    <property type="molecule type" value="Genomic_DNA"/>
</dbReference>
<evidence type="ECO:0000313" key="2">
    <source>
        <dbReference type="EMBL" id="MCG2615500.1"/>
    </source>
</evidence>
<reference evidence="2" key="1">
    <citation type="submission" date="2022-01" db="EMBL/GenBank/DDBJ databases">
        <authorList>
            <person name="Jo J.-H."/>
            <person name="Im W.-T."/>
        </authorList>
    </citation>
    <scope>NUCLEOTIDE SEQUENCE</scope>
    <source>
        <strain evidence="2">NA20</strain>
    </source>
</reference>
<proteinExistence type="predicted"/>
<dbReference type="PANTHER" id="PTHR46832">
    <property type="entry name" value="5'-METHYLTHIOADENOSINE/S-ADENOSYLHOMOCYSTEINE NUCLEOSIDASE"/>
    <property type="match status" value="1"/>
</dbReference>
<dbReference type="InterPro" id="IPR000845">
    <property type="entry name" value="Nucleoside_phosphorylase_d"/>
</dbReference>
<name>A0ABS9KT45_9BACT</name>
<dbReference type="Gene3D" id="3.40.50.1580">
    <property type="entry name" value="Nucleoside phosphorylase domain"/>
    <property type="match status" value="1"/>
</dbReference>
<evidence type="ECO:0000313" key="3">
    <source>
        <dbReference type="Proteomes" id="UP001165367"/>
    </source>
</evidence>
<dbReference type="Pfam" id="PF01048">
    <property type="entry name" value="PNP_UDP_1"/>
    <property type="match status" value="1"/>
</dbReference>
<protein>
    <recommendedName>
        <fullName evidence="1">Nucleoside phosphorylase domain-containing protein</fullName>
    </recommendedName>
</protein>
<dbReference type="SUPFAM" id="SSF53167">
    <property type="entry name" value="Purine and uridine phosphorylases"/>
    <property type="match status" value="1"/>
</dbReference>
<comment type="caution">
    <text evidence="2">The sequence shown here is derived from an EMBL/GenBank/DDBJ whole genome shotgun (WGS) entry which is preliminary data.</text>
</comment>
<feature type="domain" description="Nucleoside phosphorylase" evidence="1">
    <location>
        <begin position="38"/>
        <end position="193"/>
    </location>
</feature>
<accession>A0ABS9KT45</accession>
<dbReference type="PANTHER" id="PTHR46832:SF1">
    <property type="entry name" value="5'-METHYLTHIOADENOSINE_S-ADENOSYLHOMOCYSTEINE NUCLEOSIDASE"/>
    <property type="match status" value="1"/>
</dbReference>
<keyword evidence="3" id="KW-1185">Reference proteome</keyword>
<sequence length="196" mass="21991">MNNDRQFPAALLEQDPLYVFALEMEASTEFSHADTLFTGVGKLHTSYNLIKRIEKKRPSLIINLGSAGSNTFQRGDVICCTRFIQRDMDVTALGFEKYQTPFSDDPVILEHGYQLPHLPAGICGSGDSFEIDHRVTEYDVIDMEAFTIAWIAHRENIPLLCLKYISDGADGKAAEHWQEAVKNAAQALKKALTEIR</sequence>
<dbReference type="RefSeq" id="WP_237873331.1">
    <property type="nucleotide sequence ID" value="NZ_JAKLTR010000009.1"/>
</dbReference>
<dbReference type="Proteomes" id="UP001165367">
    <property type="component" value="Unassembled WGS sequence"/>
</dbReference>
<gene>
    <name evidence="2" type="ORF">LZZ85_14465</name>
</gene>
<organism evidence="2 3">
    <name type="scientific">Terrimonas ginsenosidimutans</name>
    <dbReference type="NCBI Taxonomy" id="2908004"/>
    <lineage>
        <taxon>Bacteria</taxon>
        <taxon>Pseudomonadati</taxon>
        <taxon>Bacteroidota</taxon>
        <taxon>Chitinophagia</taxon>
        <taxon>Chitinophagales</taxon>
        <taxon>Chitinophagaceae</taxon>
        <taxon>Terrimonas</taxon>
    </lineage>
</organism>